<dbReference type="SUPFAM" id="SSF53474">
    <property type="entry name" value="alpha/beta-Hydrolases"/>
    <property type="match status" value="1"/>
</dbReference>
<gene>
    <name evidence="2" type="ORF">CIK66_14545</name>
</gene>
<organism evidence="2 3">
    <name type="scientific">Brachybacterium alimentarium</name>
    <dbReference type="NCBI Taxonomy" id="47845"/>
    <lineage>
        <taxon>Bacteria</taxon>
        <taxon>Bacillati</taxon>
        <taxon>Actinomycetota</taxon>
        <taxon>Actinomycetes</taxon>
        <taxon>Micrococcales</taxon>
        <taxon>Dermabacteraceae</taxon>
        <taxon>Brachybacterium</taxon>
    </lineage>
</organism>
<dbReference type="Pfam" id="PF12695">
    <property type="entry name" value="Abhydrolase_5"/>
    <property type="match status" value="1"/>
</dbReference>
<reference evidence="2 3" key="1">
    <citation type="journal article" date="2017" name="Elife">
        <title>Extensive horizontal gene transfer in cheese-associated bacteria.</title>
        <authorList>
            <person name="Bonham K.S."/>
            <person name="Wolfe B.E."/>
            <person name="Dutton R.J."/>
        </authorList>
    </citation>
    <scope>NUCLEOTIDE SEQUENCE [LARGE SCALE GENOMIC DNA]</scope>
    <source>
        <strain evidence="2 3">341_9</strain>
    </source>
</reference>
<dbReference type="Gene3D" id="3.40.50.1820">
    <property type="entry name" value="alpha/beta hydrolase"/>
    <property type="match status" value="1"/>
</dbReference>
<sequence>MITARQARRWASRLLIVLLALVVLVAAALVVWSRTGIMEAEPEPLEEVFGDPGVEVTESSSSLILEPAAGGPSATGLVFYPGAKVEPDAYAARLAELVTEQSMTVVIVKPWLHLALLDRRGLDTFTGDLPEVGTWIVGGHSLGGVRACQVAAEADALLLLGSYCATDLSAHGLPVLSLAGSEDGLSTPTKVSEARSLLPDDAAMVEIQGASHASFGDYGPQDGDGTATISDEDMDAEVSTEVEEFVGSFA</sequence>
<feature type="domain" description="Alpha/beta hydrolase fold-5" evidence="1">
    <location>
        <begin position="76"/>
        <end position="233"/>
    </location>
</feature>
<name>A0A2A3YG35_9MICO</name>
<evidence type="ECO:0000313" key="2">
    <source>
        <dbReference type="EMBL" id="PCC38254.1"/>
    </source>
</evidence>
<evidence type="ECO:0000259" key="1">
    <source>
        <dbReference type="Pfam" id="PF12695"/>
    </source>
</evidence>
<proteinExistence type="predicted"/>
<dbReference type="Proteomes" id="UP000218598">
    <property type="component" value="Unassembled WGS sequence"/>
</dbReference>
<evidence type="ECO:0000313" key="3">
    <source>
        <dbReference type="Proteomes" id="UP000218598"/>
    </source>
</evidence>
<dbReference type="AlphaFoldDB" id="A0A2A3YG35"/>
<keyword evidence="3" id="KW-1185">Reference proteome</keyword>
<accession>A0A2A3YG35</accession>
<dbReference type="InterPro" id="IPR029058">
    <property type="entry name" value="AB_hydrolase_fold"/>
</dbReference>
<dbReference type="InterPro" id="IPR029059">
    <property type="entry name" value="AB_hydrolase_5"/>
</dbReference>
<dbReference type="RefSeq" id="WP_096197611.1">
    <property type="nucleotide sequence ID" value="NZ_JBQCXU010000144.1"/>
</dbReference>
<comment type="caution">
    <text evidence="2">The sequence shown here is derived from an EMBL/GenBank/DDBJ whole genome shotgun (WGS) entry which is preliminary data.</text>
</comment>
<dbReference type="EMBL" id="NRGR01000024">
    <property type="protein sequence ID" value="PCC38254.1"/>
    <property type="molecule type" value="Genomic_DNA"/>
</dbReference>
<dbReference type="OrthoDB" id="9780932at2"/>
<dbReference type="GO" id="GO:0016787">
    <property type="term" value="F:hydrolase activity"/>
    <property type="evidence" value="ECO:0007669"/>
    <property type="project" value="UniProtKB-KW"/>
</dbReference>
<keyword evidence="2" id="KW-0378">Hydrolase</keyword>
<protein>
    <submittedName>
        <fullName evidence="2">Alpha/beta hydrolase</fullName>
    </submittedName>
</protein>